<comment type="caution">
    <text evidence="1">The sequence shown here is derived from an EMBL/GenBank/DDBJ whole genome shotgun (WGS) entry which is preliminary data.</text>
</comment>
<proteinExistence type="predicted"/>
<evidence type="ECO:0000313" key="1">
    <source>
        <dbReference type="EMBL" id="OIN89939.1"/>
    </source>
</evidence>
<dbReference type="AlphaFoldDB" id="A0A1J4RRD1"/>
<dbReference type="Proteomes" id="UP000183144">
    <property type="component" value="Unassembled WGS sequence"/>
</dbReference>
<dbReference type="Pfam" id="PF12441">
    <property type="entry name" value="CopG_antitoxin"/>
    <property type="match status" value="1"/>
</dbReference>
<sequence>MVKKLKPLPRFKNEDEERDFWDTHDSTEYIDWSKAKHVSFPNLKMSNFWFTTWDVPEYKEWAQKKTYGYLLTIIRKQPQDFLAVKAKLIFKAKGLPQFVTLQSSTVKTGKEAREVIKKWQGVLTIL</sequence>
<dbReference type="EMBL" id="MNUI01000008">
    <property type="protein sequence ID" value="OIN89939.1"/>
    <property type="molecule type" value="Genomic_DNA"/>
</dbReference>
<reference evidence="1 2" key="1">
    <citation type="journal article" date="2016" name="Environ. Microbiol.">
        <title>Genomic resolution of a cold subsurface aquifer community provides metabolic insights for novel microbes adapted to high CO concentrations.</title>
        <authorList>
            <person name="Probst A.J."/>
            <person name="Castelle C.J."/>
            <person name="Singh A."/>
            <person name="Brown C.T."/>
            <person name="Anantharaman K."/>
            <person name="Sharon I."/>
            <person name="Hug L.A."/>
            <person name="Burstein D."/>
            <person name="Emerson J.B."/>
            <person name="Thomas B.C."/>
            <person name="Banfield J.F."/>
        </authorList>
    </citation>
    <scope>NUCLEOTIDE SEQUENCE [LARGE SCALE GENOMIC DNA]</scope>
    <source>
        <strain evidence="1">CG1_02_47_37</strain>
    </source>
</reference>
<dbReference type="InterPro" id="IPR022148">
    <property type="entry name" value="CopG_antitoxin"/>
</dbReference>
<accession>A0A1J4RRD1</accession>
<gene>
    <name evidence="1" type="ORF">AUJ59_00370</name>
</gene>
<evidence type="ECO:0000313" key="2">
    <source>
        <dbReference type="Proteomes" id="UP000183144"/>
    </source>
</evidence>
<organism evidence="1 2">
    <name type="scientific">Candidatus Beckwithbacteria bacterium CG1_02_47_37</name>
    <dbReference type="NCBI Taxonomy" id="1805034"/>
    <lineage>
        <taxon>Bacteria</taxon>
        <taxon>Candidatus Beckwithiibacteriota</taxon>
    </lineage>
</organism>
<protein>
    <submittedName>
        <fullName evidence="1">Uncharacterized protein</fullName>
    </submittedName>
</protein>
<name>A0A1J4RRD1_9BACT</name>